<accession>A0A397HVD8</accession>
<keyword evidence="4" id="KW-1185">Reference proteome</keyword>
<proteinExistence type="predicted"/>
<dbReference type="AlphaFoldDB" id="A0A397HVD8"/>
<sequence>MQKTQSTIDSLKELNSRLVVEIDKLRKENVEIPELRKKFAEVEAKKAELEAKNTELLKQIMEENTKREADTVELKARIKELEKNKIDTTALKTENDELKARVAKLEQKQLQNDKEKTNLIAKLDDDTRENNQSSVNTASCKVNSDDIPEQIDLQCDDTPVSDITDDASNSDVCQETNPQCTISPICTKPKSLEEQEMDDFLDRKEKEEVRDMMIKRNRGKKLQGSFNNSTPPMPSEISTMQTSSLSDNSTKELLQDNEDSKTAKKCLDQSQDKTSKSHKKKGIENIGQVIVNGIQDNIISPNHVVEILASNHSETQTLLDLARLFDKATNAEYYAIKANQEETLCWINYGKEFIIQYNDLMKHSNGKIGEKKAKSIIYDKILEHLTIIREKRSKETGFQFPEISRKTLCKKTQRAVKTYKLFEKIVQYRDAKFQFF</sequence>
<dbReference type="Proteomes" id="UP000266861">
    <property type="component" value="Unassembled WGS sequence"/>
</dbReference>
<name>A0A397HVD8_9GLOM</name>
<evidence type="ECO:0000313" key="3">
    <source>
        <dbReference type="EMBL" id="RHZ67209.1"/>
    </source>
</evidence>
<dbReference type="OrthoDB" id="2432162at2759"/>
<reference evidence="3 4" key="1">
    <citation type="submission" date="2018-08" db="EMBL/GenBank/DDBJ databases">
        <title>Genome and evolution of the arbuscular mycorrhizal fungus Diversispora epigaea (formerly Glomus versiforme) and its bacterial endosymbionts.</title>
        <authorList>
            <person name="Sun X."/>
            <person name="Fei Z."/>
            <person name="Harrison M."/>
        </authorList>
    </citation>
    <scope>NUCLEOTIDE SEQUENCE [LARGE SCALE GENOMIC DNA]</scope>
    <source>
        <strain evidence="3 4">IT104</strain>
    </source>
</reference>
<feature type="region of interest" description="Disordered" evidence="2">
    <location>
        <begin position="218"/>
        <end position="281"/>
    </location>
</feature>
<organism evidence="3 4">
    <name type="scientific">Diversispora epigaea</name>
    <dbReference type="NCBI Taxonomy" id="1348612"/>
    <lineage>
        <taxon>Eukaryota</taxon>
        <taxon>Fungi</taxon>
        <taxon>Fungi incertae sedis</taxon>
        <taxon>Mucoromycota</taxon>
        <taxon>Glomeromycotina</taxon>
        <taxon>Glomeromycetes</taxon>
        <taxon>Diversisporales</taxon>
        <taxon>Diversisporaceae</taxon>
        <taxon>Diversispora</taxon>
    </lineage>
</organism>
<feature type="compositionally biased region" description="Polar residues" evidence="2">
    <location>
        <begin position="224"/>
        <end position="248"/>
    </location>
</feature>
<evidence type="ECO:0000256" key="1">
    <source>
        <dbReference type="SAM" id="Coils"/>
    </source>
</evidence>
<gene>
    <name evidence="3" type="ORF">Glove_302g50</name>
</gene>
<comment type="caution">
    <text evidence="3">The sequence shown here is derived from an EMBL/GenBank/DDBJ whole genome shotgun (WGS) entry which is preliminary data.</text>
</comment>
<feature type="coiled-coil region" evidence="1">
    <location>
        <begin position="8"/>
        <end position="115"/>
    </location>
</feature>
<protein>
    <submittedName>
        <fullName evidence="3">Uncharacterized protein</fullName>
    </submittedName>
</protein>
<evidence type="ECO:0000313" key="4">
    <source>
        <dbReference type="Proteomes" id="UP000266861"/>
    </source>
</evidence>
<keyword evidence="1" id="KW-0175">Coiled coil</keyword>
<dbReference type="EMBL" id="PQFF01000276">
    <property type="protein sequence ID" value="RHZ67209.1"/>
    <property type="molecule type" value="Genomic_DNA"/>
</dbReference>
<evidence type="ECO:0000256" key="2">
    <source>
        <dbReference type="SAM" id="MobiDB-lite"/>
    </source>
</evidence>
<feature type="compositionally biased region" description="Basic and acidic residues" evidence="2">
    <location>
        <begin position="249"/>
        <end position="275"/>
    </location>
</feature>